<accession>A0A2A5L3G8</accession>
<dbReference type="Proteomes" id="UP000552935">
    <property type="component" value="Unassembled WGS sequence"/>
</dbReference>
<dbReference type="Proteomes" id="UP000307517">
    <property type="component" value="Unassembled WGS sequence"/>
</dbReference>
<dbReference type="CDD" id="cd00947">
    <property type="entry name" value="TBP_aldolase_IIB"/>
    <property type="match status" value="1"/>
</dbReference>
<dbReference type="AlphaFoldDB" id="A0A0D6UAS9"/>
<reference evidence="3 11" key="4">
    <citation type="submission" date="2020-06" db="EMBL/GenBank/DDBJ databases">
        <title>Lactobacillus rhamnosus QC,genome.</title>
        <authorList>
            <person name="Yi H."/>
            <person name="Jin M."/>
        </authorList>
    </citation>
    <scope>NUCLEOTIDE SEQUENCE [LARGE SCALE GENOMIC DNA]</scope>
    <source>
        <strain evidence="3 11">QC</strain>
    </source>
</reference>
<evidence type="ECO:0000256" key="1">
    <source>
        <dbReference type="PIRSR" id="PIRSR001359-1"/>
    </source>
</evidence>
<evidence type="ECO:0000313" key="12">
    <source>
        <dbReference type="Proteomes" id="UP000552935"/>
    </source>
</evidence>
<sequence length="289" mass="32170">MVLVNTKEMIKKAKEGHYAVGSFNVTDIEMIRGIVGAAEKENSPVIIQFAELHDKYVPLDVIAPVMLNVARKASVPVAVHFDHGETFDNIMRAIRLGFTSVMVDASQENFADNLAQTKEIVKICKPLNISVEAELGPMNREGSGDKKVDYADLNKTYTNPQEAKQFIEESGIDMLAVAYGTVHGVYTQKPHLSFSRLKEISDLVDFPLVVHGASGLTDEEYRKSVENGICKINYYSEMVHRVALGVQKKLEQDDSDKQLFISDASIWETEMVEEEIRGRLRVFGSAGKA</sequence>
<dbReference type="EMBL" id="JABXWP010000005">
    <property type="protein sequence ID" value="NVO87851.1"/>
    <property type="molecule type" value="Genomic_DNA"/>
</dbReference>
<evidence type="ECO:0000256" key="2">
    <source>
        <dbReference type="PIRSR" id="PIRSR001359-3"/>
    </source>
</evidence>
<dbReference type="Gene3D" id="3.20.20.70">
    <property type="entry name" value="Aldolase class I"/>
    <property type="match status" value="1"/>
</dbReference>
<dbReference type="PANTHER" id="PTHR30304:SF0">
    <property type="entry name" value="D-TAGATOSE-1,6-BISPHOSPHATE ALDOLASE SUBUNIT GATY-RELATED"/>
    <property type="match status" value="1"/>
</dbReference>
<reference evidence="7 10" key="3">
    <citation type="submission" date="2019-04" db="EMBL/GenBank/DDBJ databases">
        <title>Genome Announcement to Ensure Probiotic Safety of Lactobacillus rhamnosus UBLR-58.</title>
        <authorList>
            <person name="Sulthana A."/>
            <person name="Lakshmi S.G."/>
            <person name="Madempudi R.S."/>
        </authorList>
    </citation>
    <scope>NUCLEOTIDE SEQUENCE [LARGE SCALE GENOMIC DNA]</scope>
    <source>
        <strain evidence="7 10">UBLR-58</strain>
    </source>
</reference>
<keyword evidence="2" id="KW-0479">Metal-binding</keyword>
<dbReference type="EMBL" id="MTJY01000007">
    <property type="protein sequence ID" value="ONN75914.1"/>
    <property type="molecule type" value="Genomic_DNA"/>
</dbReference>
<name>A0A0D6UAS9_LACRH</name>
<reference evidence="6 9" key="2">
    <citation type="submission" date="2017-12" db="EMBL/GenBank/DDBJ databases">
        <title>Phylogenetic diversity of female urinary microbiome.</title>
        <authorList>
            <person name="Thomas-White K."/>
            <person name="Wolfe A.J."/>
        </authorList>
    </citation>
    <scope>NUCLEOTIDE SEQUENCE [LARGE SCALE GENOMIC DNA]</scope>
    <source>
        <strain evidence="6 9">UMB0004</strain>
    </source>
</reference>
<dbReference type="eggNOG" id="COG0191">
    <property type="taxonomic scope" value="Bacteria"/>
</dbReference>
<reference evidence="4 12" key="5">
    <citation type="submission" date="2020-07" db="EMBL/GenBank/DDBJ databases">
        <title>Organ Donor 1.</title>
        <authorList>
            <person name="Marsh A.J."/>
            <person name="Azcarate-Peril M.A."/>
        </authorList>
    </citation>
    <scope>NUCLEOTIDE SEQUENCE [LARGE SCALE GENOMIC DNA]</scope>
    <source>
        <strain evidence="4 12">AMC0712</strain>
    </source>
</reference>
<feature type="binding site" evidence="2">
    <location>
        <position position="134"/>
    </location>
    <ligand>
        <name>Zn(2+)</name>
        <dbReference type="ChEBI" id="CHEBI:29105"/>
        <label>2</label>
    </ligand>
</feature>
<dbReference type="Proteomes" id="UP000234212">
    <property type="component" value="Unassembled WGS sequence"/>
</dbReference>
<feature type="binding site" evidence="2">
    <location>
        <position position="211"/>
    </location>
    <ligand>
        <name>Zn(2+)</name>
        <dbReference type="ChEBI" id="CHEBI:29105"/>
        <label>1</label>
        <note>catalytic</note>
    </ligand>
</feature>
<dbReference type="EMBL" id="JACCKI010000001">
    <property type="protein sequence ID" value="NZA03949.1"/>
    <property type="molecule type" value="Genomic_DNA"/>
</dbReference>
<dbReference type="InterPro" id="IPR000771">
    <property type="entry name" value="FBA_II"/>
</dbReference>
<evidence type="ECO:0000313" key="7">
    <source>
        <dbReference type="EMBL" id="THC81372.1"/>
    </source>
</evidence>
<dbReference type="InterPro" id="IPR050246">
    <property type="entry name" value="Class_II_FBP_aldolase"/>
</dbReference>
<reference evidence="5 8" key="1">
    <citation type="submission" date="2017-01" db="EMBL/GenBank/DDBJ databases">
        <title>In silico prediction, in vitro antibacterial spectrum and physicochemical properties of a putative bacteriocin produced by Lactobacillus rhamnosus strain L156.4.</title>
        <authorList>
            <person name="Silveira A.M."/>
            <person name="Monteiro A.S."/>
            <person name="Santos V.L."/>
            <person name="Nicoli J.R."/>
            <person name="Azevedo V."/>
            <person name="Soares S.C."/>
            <person name="Castro-Oliveira L."/>
            <person name="Dias-Souza M.V."/>
            <person name="Nardi R.M."/>
        </authorList>
    </citation>
    <scope>NUCLEOTIDE SEQUENCE [LARGE SCALE GENOMIC DNA]</scope>
    <source>
        <strain evidence="5 8">L156.4</strain>
    </source>
</reference>
<accession>A0A0D6UAS9</accession>
<evidence type="ECO:0000313" key="6">
    <source>
        <dbReference type="EMBL" id="PLA57271.1"/>
    </source>
</evidence>
<dbReference type="OMA" id="RVDCYLV"/>
<dbReference type="RefSeq" id="WP_005688039.1">
    <property type="nucleotide sequence ID" value="NZ_BSWG01000006.1"/>
</dbReference>
<dbReference type="EMBL" id="PKJX01000002">
    <property type="protein sequence ID" value="PLA57271.1"/>
    <property type="molecule type" value="Genomic_DNA"/>
</dbReference>
<dbReference type="InterPro" id="IPR013785">
    <property type="entry name" value="Aldolase_TIM"/>
</dbReference>
<dbReference type="Proteomes" id="UP000189067">
    <property type="component" value="Unassembled WGS sequence"/>
</dbReference>
<dbReference type="GO" id="GO:0005975">
    <property type="term" value="P:carbohydrate metabolic process"/>
    <property type="evidence" value="ECO:0007669"/>
    <property type="project" value="InterPro"/>
</dbReference>
<dbReference type="Proteomes" id="UP000542889">
    <property type="component" value="Unassembled WGS sequence"/>
</dbReference>
<feature type="binding site" evidence="2">
    <location>
        <position position="83"/>
    </location>
    <ligand>
        <name>Zn(2+)</name>
        <dbReference type="ChEBI" id="CHEBI:29105"/>
        <label>1</label>
        <note>catalytic</note>
    </ligand>
</feature>
<dbReference type="SUPFAM" id="SSF51569">
    <property type="entry name" value="Aldolase"/>
    <property type="match status" value="1"/>
</dbReference>
<evidence type="ECO:0000313" key="10">
    <source>
        <dbReference type="Proteomes" id="UP000307517"/>
    </source>
</evidence>
<evidence type="ECO:0000313" key="11">
    <source>
        <dbReference type="Proteomes" id="UP000542889"/>
    </source>
</evidence>
<dbReference type="GO" id="GO:0008270">
    <property type="term" value="F:zinc ion binding"/>
    <property type="evidence" value="ECO:0007669"/>
    <property type="project" value="InterPro"/>
</dbReference>
<feature type="binding site" evidence="2">
    <location>
        <position position="183"/>
    </location>
    <ligand>
        <name>Zn(2+)</name>
        <dbReference type="ChEBI" id="CHEBI:29105"/>
        <label>1</label>
        <note>catalytic</note>
    </ligand>
</feature>
<dbReference type="NCBIfam" id="TIGR00167">
    <property type="entry name" value="cbbA"/>
    <property type="match status" value="1"/>
</dbReference>
<feature type="active site" description="Proton donor" evidence="1">
    <location>
        <position position="82"/>
    </location>
</feature>
<comment type="cofactor">
    <cofactor evidence="2">
        <name>Zn(2+)</name>
        <dbReference type="ChEBI" id="CHEBI:29105"/>
    </cofactor>
    <text evidence="2">Binds 2 Zn(2+) ions per subunit. One is catalytic and the other provides a structural contribution.</text>
</comment>
<dbReference type="GO" id="GO:0016832">
    <property type="term" value="F:aldehyde-lyase activity"/>
    <property type="evidence" value="ECO:0007669"/>
    <property type="project" value="InterPro"/>
</dbReference>
<dbReference type="GeneID" id="69830759"/>
<organism evidence="4 12">
    <name type="scientific">Lacticaseibacillus rhamnosus</name>
    <name type="common">Lactobacillus rhamnosus</name>
    <dbReference type="NCBI Taxonomy" id="47715"/>
    <lineage>
        <taxon>Bacteria</taxon>
        <taxon>Bacillati</taxon>
        <taxon>Bacillota</taxon>
        <taxon>Bacilli</taxon>
        <taxon>Lactobacillales</taxon>
        <taxon>Lactobacillaceae</taxon>
        <taxon>Lacticaseibacillus</taxon>
    </lineage>
</organism>
<evidence type="ECO:0000313" key="3">
    <source>
        <dbReference type="EMBL" id="NVO87851.1"/>
    </source>
</evidence>
<dbReference type="Pfam" id="PF01116">
    <property type="entry name" value="F_bP_aldolase"/>
    <property type="match status" value="1"/>
</dbReference>
<evidence type="ECO:0000313" key="8">
    <source>
        <dbReference type="Proteomes" id="UP000189067"/>
    </source>
</evidence>
<proteinExistence type="predicted"/>
<protein>
    <submittedName>
        <fullName evidence="4 5">Fructose-bisphosphate aldolase</fullName>
    </submittedName>
    <submittedName>
        <fullName evidence="6">Ketose-bisphosphate aldolase</fullName>
    </submittedName>
</protein>
<feature type="binding site" evidence="2">
    <location>
        <position position="104"/>
    </location>
    <ligand>
        <name>Zn(2+)</name>
        <dbReference type="ChEBI" id="CHEBI:29105"/>
        <label>2</label>
    </ligand>
</feature>
<dbReference type="EMBL" id="SSHM01000001">
    <property type="protein sequence ID" value="THC81372.1"/>
    <property type="molecule type" value="Genomic_DNA"/>
</dbReference>
<evidence type="ECO:0000313" key="5">
    <source>
        <dbReference type="EMBL" id="ONN75914.1"/>
    </source>
</evidence>
<evidence type="ECO:0000313" key="4">
    <source>
        <dbReference type="EMBL" id="NZA03949.1"/>
    </source>
</evidence>
<evidence type="ECO:0000313" key="9">
    <source>
        <dbReference type="Proteomes" id="UP000234212"/>
    </source>
</evidence>
<dbReference type="PIRSF" id="PIRSF001359">
    <property type="entry name" value="F_bP_aldolase_II"/>
    <property type="match status" value="1"/>
</dbReference>
<keyword evidence="2" id="KW-0862">Zinc</keyword>
<dbReference type="PANTHER" id="PTHR30304">
    <property type="entry name" value="D-TAGATOSE-1,6-BISPHOSPHATE ALDOLASE"/>
    <property type="match status" value="1"/>
</dbReference>
<gene>
    <name evidence="5" type="ORF">BWR10_00950</name>
    <name evidence="6" type="ORF">CYJ91_05535</name>
    <name evidence="7" type="ORF">E6L36_13975</name>
    <name evidence="4" type="ORF">H0N82_02165</name>
    <name evidence="3" type="ORF">HWN39_04970</name>
</gene>
<comment type="caution">
    <text evidence="4">The sequence shown here is derived from an EMBL/GenBank/DDBJ whole genome shotgun (WGS) entry which is preliminary data.</text>
</comment>